<dbReference type="AlphaFoldDB" id="A0A4U5VDW1"/>
<dbReference type="PANTHER" id="PTHR24061:SF422">
    <property type="entry name" value="G-PROTEIN COUPLED RECEPTORS FAMILY 3 PROFILE DOMAIN-CONTAINING PROTEIN"/>
    <property type="match status" value="1"/>
</dbReference>
<evidence type="ECO:0000256" key="3">
    <source>
        <dbReference type="ARBA" id="ARBA00022692"/>
    </source>
</evidence>
<feature type="transmembrane region" description="Helical" evidence="12">
    <location>
        <begin position="588"/>
        <end position="610"/>
    </location>
</feature>
<evidence type="ECO:0000256" key="10">
    <source>
        <dbReference type="ARBA" id="ARBA00023224"/>
    </source>
</evidence>
<dbReference type="PROSITE" id="PS50259">
    <property type="entry name" value="G_PROTEIN_RECEP_F3_4"/>
    <property type="match status" value="1"/>
</dbReference>
<keyword evidence="7 12" id="KW-0472">Membrane</keyword>
<dbReference type="PANTHER" id="PTHR24061">
    <property type="entry name" value="CALCIUM-SENSING RECEPTOR-RELATED"/>
    <property type="match status" value="1"/>
</dbReference>
<evidence type="ECO:0000256" key="12">
    <source>
        <dbReference type="SAM" id="Phobius"/>
    </source>
</evidence>
<sequence>MSTFCSCSEETYLRAYSHGDIIIGGLFPIHKRTNRSESQFHETLICNSYDLKAFLQSQVMIHAIKEINQRTPRVLPNFTIGYDIYDTCGDVSIAIRATLQLLKDQSDHQSCLLPQDIPSALPETKAVIGEWHSEVSVAVARIVALSSVAQISYASTSEQLSRKFKFPTFLRTISSDRHQTKAIAELVDKFNWKSVAIIGSDDEYGKYGSDNLEQNFRNLDICIEFTEILPGSFSQNTSTNNLAKLVSKINSSTAEAIIIFTKETNVRLIIQKAIDYNFNRTWIASDAWSTSPSILALPGIKKAGEVFGFVSMRNEVPRYKDYVISNFNNTTNPIIEHHWTQYPLCSNHVAQSDSQESKPCMNLSSLAENIDDDVSYNVYLAVQVIVEGLRRLLKCNNHGCTRDSKFRASELFLEIKDVNFTVDTTHIFFDHSGNPSLGYDILYWNMAQSKIHIQTIGGYWPNEKIKISKDLVRKYNVTVTAYNCSKTCQAGQELKKQRKLCCRVCVPCANGEFSAKNGEECKLCNDTSYSSPQKDKCLQKKKDFLQWTDAFVIALCVFAVFGIIVAIVTTILFAIYRRTPIVKAVGGYLCFLELFSLLVCFGLTFNFIGIPTKASCKVGLPIFGMALSLCIACILANLLQILVGFDFNQTIKLWIKKLNQPVVVVTIISGIQLAVCVPWLYFDPPKPKTFLSNTTIMLYCDQGSEKFFLGMLSYNATLALSCFLFAYKGRQLPDLYKNAGLITTSMTLILIIWAILIPIYISAIVRYKRAIECAAILISGYSILGCHLAPKCYIMLFRKEINNENAITEYIRKHYEQNNISVVRS</sequence>
<evidence type="ECO:0000256" key="2">
    <source>
        <dbReference type="ARBA" id="ARBA00022475"/>
    </source>
</evidence>
<keyword evidence="4" id="KW-0732">Signal</keyword>
<dbReference type="InterPro" id="IPR001828">
    <property type="entry name" value="ANF_lig-bd_rcpt"/>
</dbReference>
<evidence type="ECO:0000259" key="13">
    <source>
        <dbReference type="PROSITE" id="PS50259"/>
    </source>
</evidence>
<evidence type="ECO:0000256" key="9">
    <source>
        <dbReference type="ARBA" id="ARBA00023180"/>
    </source>
</evidence>
<dbReference type="Gene3D" id="3.40.50.2300">
    <property type="match status" value="2"/>
</dbReference>
<evidence type="ECO:0000256" key="7">
    <source>
        <dbReference type="ARBA" id="ARBA00023136"/>
    </source>
</evidence>
<keyword evidence="3 12" id="KW-0812">Transmembrane</keyword>
<feature type="transmembrane region" description="Helical" evidence="12">
    <location>
        <begin position="707"/>
        <end position="727"/>
    </location>
</feature>
<dbReference type="GO" id="GO:0004930">
    <property type="term" value="F:G protein-coupled receptor activity"/>
    <property type="evidence" value="ECO:0007669"/>
    <property type="project" value="UniProtKB-KW"/>
</dbReference>
<reference evidence="14 15" key="1">
    <citation type="submission" date="2019-01" db="EMBL/GenBank/DDBJ databases">
        <title>Genome Assembly of Collichthys lucidus.</title>
        <authorList>
            <person name="Cai M."/>
            <person name="Xiao S."/>
        </authorList>
    </citation>
    <scope>NUCLEOTIDE SEQUENCE [LARGE SCALE GENOMIC DNA]</scope>
    <source>
        <strain evidence="14">JT15FE1705JMU</strain>
        <tissue evidence="14">Muscle</tissue>
    </source>
</reference>
<proteinExistence type="inferred from homology"/>
<evidence type="ECO:0000256" key="1">
    <source>
        <dbReference type="ARBA" id="ARBA00004651"/>
    </source>
</evidence>
<feature type="transmembrane region" description="Helical" evidence="12">
    <location>
        <begin position="622"/>
        <end position="642"/>
    </location>
</feature>
<organism evidence="14 15">
    <name type="scientific">Collichthys lucidus</name>
    <name type="common">Big head croaker</name>
    <name type="synonym">Sciaena lucida</name>
    <dbReference type="NCBI Taxonomy" id="240159"/>
    <lineage>
        <taxon>Eukaryota</taxon>
        <taxon>Metazoa</taxon>
        <taxon>Chordata</taxon>
        <taxon>Craniata</taxon>
        <taxon>Vertebrata</taxon>
        <taxon>Euteleostomi</taxon>
        <taxon>Actinopterygii</taxon>
        <taxon>Neopterygii</taxon>
        <taxon>Teleostei</taxon>
        <taxon>Neoteleostei</taxon>
        <taxon>Acanthomorphata</taxon>
        <taxon>Eupercaria</taxon>
        <taxon>Sciaenidae</taxon>
        <taxon>Collichthys</taxon>
    </lineage>
</organism>
<dbReference type="Pfam" id="PF00003">
    <property type="entry name" value="7tm_3"/>
    <property type="match status" value="1"/>
</dbReference>
<keyword evidence="9" id="KW-0325">Glycoprotein</keyword>
<keyword evidence="10" id="KW-0807">Transducer</keyword>
<evidence type="ECO:0000313" key="14">
    <source>
        <dbReference type="EMBL" id="TKS86178.1"/>
    </source>
</evidence>
<keyword evidence="2" id="KW-1003">Cell membrane</keyword>
<keyword evidence="5 12" id="KW-1133">Transmembrane helix</keyword>
<feature type="transmembrane region" description="Helical" evidence="12">
    <location>
        <begin position="769"/>
        <end position="789"/>
    </location>
</feature>
<evidence type="ECO:0000256" key="4">
    <source>
        <dbReference type="ARBA" id="ARBA00022729"/>
    </source>
</evidence>
<feature type="transmembrane region" description="Helical" evidence="12">
    <location>
        <begin position="662"/>
        <end position="682"/>
    </location>
</feature>
<evidence type="ECO:0000256" key="8">
    <source>
        <dbReference type="ARBA" id="ARBA00023170"/>
    </source>
</evidence>
<evidence type="ECO:0000256" key="11">
    <source>
        <dbReference type="ARBA" id="ARBA00038492"/>
    </source>
</evidence>
<dbReference type="Proteomes" id="UP000298787">
    <property type="component" value="Chromosome 18"/>
</dbReference>
<comment type="subcellular location">
    <subcellularLocation>
        <location evidence="1">Cell membrane</location>
        <topology evidence="1">Multi-pass membrane protein</topology>
    </subcellularLocation>
</comment>
<evidence type="ECO:0000256" key="5">
    <source>
        <dbReference type="ARBA" id="ARBA00022989"/>
    </source>
</evidence>
<keyword evidence="8 14" id="KW-0675">Receptor</keyword>
<dbReference type="EMBL" id="CM014095">
    <property type="protein sequence ID" value="TKS86178.1"/>
    <property type="molecule type" value="Genomic_DNA"/>
</dbReference>
<dbReference type="FunFam" id="3.40.50.2300:FF:000016">
    <property type="entry name" value="Taste 1 receptor member 2"/>
    <property type="match status" value="1"/>
</dbReference>
<feature type="transmembrane region" description="Helical" evidence="12">
    <location>
        <begin position="550"/>
        <end position="576"/>
    </location>
</feature>
<dbReference type="Gene3D" id="2.10.50.30">
    <property type="entry name" value="GPCR, family 3, nine cysteines domain"/>
    <property type="match status" value="1"/>
</dbReference>
<protein>
    <submittedName>
        <fullName evidence="14">G-protein coupled receptor family C group 6 member A</fullName>
    </submittedName>
</protein>
<keyword evidence="6" id="KW-0297">G-protein coupled receptor</keyword>
<dbReference type="InterPro" id="IPR000068">
    <property type="entry name" value="GPCR_3_Ca_sens_rcpt-rel"/>
</dbReference>
<dbReference type="InterPro" id="IPR000337">
    <property type="entry name" value="GPCR_3"/>
</dbReference>
<dbReference type="InterPro" id="IPR038550">
    <property type="entry name" value="GPCR_3_9-Cys_sf"/>
</dbReference>
<dbReference type="InterPro" id="IPR017978">
    <property type="entry name" value="GPCR_3_C"/>
</dbReference>
<dbReference type="GO" id="GO:0050909">
    <property type="term" value="P:sensory perception of taste"/>
    <property type="evidence" value="ECO:0007669"/>
    <property type="project" value="UniProtKB-ARBA"/>
</dbReference>
<comment type="similarity">
    <text evidence="11">Belongs to the G-protein coupled receptor 3 family. TAS1R subfamily.</text>
</comment>
<gene>
    <name evidence="14" type="ORF">D9C73_020295</name>
</gene>
<evidence type="ECO:0000256" key="6">
    <source>
        <dbReference type="ARBA" id="ARBA00023040"/>
    </source>
</evidence>
<feature type="domain" description="G-protein coupled receptors family 3 profile" evidence="13">
    <location>
        <begin position="551"/>
        <end position="811"/>
    </location>
</feature>
<accession>A0A4U5VDW1</accession>
<dbReference type="InterPro" id="IPR028082">
    <property type="entry name" value="Peripla_BP_I"/>
</dbReference>
<dbReference type="PRINTS" id="PR00248">
    <property type="entry name" value="GPCRMGR"/>
</dbReference>
<name>A0A4U5VDW1_COLLU</name>
<dbReference type="Pfam" id="PF01094">
    <property type="entry name" value="ANF_receptor"/>
    <property type="match status" value="1"/>
</dbReference>
<dbReference type="GO" id="GO:0005886">
    <property type="term" value="C:plasma membrane"/>
    <property type="evidence" value="ECO:0007669"/>
    <property type="project" value="UniProtKB-SubCell"/>
</dbReference>
<feature type="transmembrane region" description="Helical" evidence="12">
    <location>
        <begin position="739"/>
        <end position="763"/>
    </location>
</feature>
<keyword evidence="15" id="KW-1185">Reference proteome</keyword>
<dbReference type="SUPFAM" id="SSF53822">
    <property type="entry name" value="Periplasmic binding protein-like I"/>
    <property type="match status" value="1"/>
</dbReference>
<dbReference type="FunFam" id="2.10.50.30:FF:000004">
    <property type="entry name" value="Taste receptor type 1 member 3-like protein"/>
    <property type="match status" value="1"/>
</dbReference>
<dbReference type="STRING" id="240159.A0A4U5VDW1"/>
<evidence type="ECO:0000313" key="15">
    <source>
        <dbReference type="Proteomes" id="UP000298787"/>
    </source>
</evidence>